<name>A0AAQ4DUZ8_AMBAM</name>
<sequence>MRTTSPTGPLSQSCCARSSARLLVDVSWLTRSALLVCNNLKEYYGNCICPGNIGNRPNGTKCVKTEPGYDNENVGKLGTCVNGKCELNKVLRGCNGKEPQKLVSNSLACLFFSIFIKP</sequence>
<accession>A0AAQ4DUZ8</accession>
<comment type="caution">
    <text evidence="1">The sequence shown here is derived from an EMBL/GenBank/DDBJ whole genome shotgun (WGS) entry which is preliminary data.</text>
</comment>
<reference evidence="1 2" key="1">
    <citation type="journal article" date="2023" name="Arcadia Sci">
        <title>De novo assembly of a long-read Amblyomma americanum tick genome.</title>
        <authorList>
            <person name="Chou S."/>
            <person name="Poskanzer K.E."/>
            <person name="Rollins M."/>
            <person name="Thuy-Boun P.S."/>
        </authorList>
    </citation>
    <scope>NUCLEOTIDE SEQUENCE [LARGE SCALE GENOMIC DNA]</scope>
    <source>
        <strain evidence="1">F_SG_1</strain>
        <tissue evidence="1">Salivary glands</tissue>
    </source>
</reference>
<feature type="non-terminal residue" evidence="1">
    <location>
        <position position="118"/>
    </location>
</feature>
<proteinExistence type="predicted"/>
<dbReference type="AlphaFoldDB" id="A0AAQ4DUZ8"/>
<dbReference type="Proteomes" id="UP001321473">
    <property type="component" value="Unassembled WGS sequence"/>
</dbReference>
<organism evidence="1 2">
    <name type="scientific">Amblyomma americanum</name>
    <name type="common">Lone star tick</name>
    <dbReference type="NCBI Taxonomy" id="6943"/>
    <lineage>
        <taxon>Eukaryota</taxon>
        <taxon>Metazoa</taxon>
        <taxon>Ecdysozoa</taxon>
        <taxon>Arthropoda</taxon>
        <taxon>Chelicerata</taxon>
        <taxon>Arachnida</taxon>
        <taxon>Acari</taxon>
        <taxon>Parasitiformes</taxon>
        <taxon>Ixodida</taxon>
        <taxon>Ixodoidea</taxon>
        <taxon>Ixodidae</taxon>
        <taxon>Amblyomminae</taxon>
        <taxon>Amblyomma</taxon>
    </lineage>
</organism>
<protein>
    <submittedName>
        <fullName evidence="1">Uncharacterized protein</fullName>
    </submittedName>
</protein>
<evidence type="ECO:0000313" key="1">
    <source>
        <dbReference type="EMBL" id="KAK8766288.1"/>
    </source>
</evidence>
<gene>
    <name evidence="1" type="ORF">V5799_006931</name>
</gene>
<keyword evidence="2" id="KW-1185">Reference proteome</keyword>
<evidence type="ECO:0000313" key="2">
    <source>
        <dbReference type="Proteomes" id="UP001321473"/>
    </source>
</evidence>
<dbReference type="EMBL" id="JARKHS020026478">
    <property type="protein sequence ID" value="KAK8766288.1"/>
    <property type="molecule type" value="Genomic_DNA"/>
</dbReference>